<keyword evidence="1" id="KW-0472">Membrane</keyword>
<keyword evidence="1" id="KW-1133">Transmembrane helix</keyword>
<name>A0A8B3GR01_LACPA</name>
<organism evidence="2 3">
    <name type="scientific">Lacticaseibacillus paracasei</name>
    <name type="common">Lactobacillus paracasei</name>
    <dbReference type="NCBI Taxonomy" id="1597"/>
    <lineage>
        <taxon>Bacteria</taxon>
        <taxon>Bacillati</taxon>
        <taxon>Bacillota</taxon>
        <taxon>Bacilli</taxon>
        <taxon>Lactobacillales</taxon>
        <taxon>Lactobacillaceae</taxon>
        <taxon>Lacticaseibacillus</taxon>
    </lineage>
</organism>
<evidence type="ECO:0000313" key="3">
    <source>
        <dbReference type="Proteomes" id="UP000284123"/>
    </source>
</evidence>
<evidence type="ECO:0000313" key="2">
    <source>
        <dbReference type="EMBL" id="RNE24999.1"/>
    </source>
</evidence>
<dbReference type="AlphaFoldDB" id="A0A8B3GR01"/>
<feature type="transmembrane region" description="Helical" evidence="1">
    <location>
        <begin position="7"/>
        <end position="31"/>
    </location>
</feature>
<gene>
    <name evidence="2" type="ORF">FAM6012_03053</name>
</gene>
<evidence type="ECO:0000256" key="1">
    <source>
        <dbReference type="SAM" id="Phobius"/>
    </source>
</evidence>
<keyword evidence="1" id="KW-0812">Transmembrane</keyword>
<protein>
    <recommendedName>
        <fullName evidence="4">Alkaline shock response membrane anchor protein AmaP</fullName>
    </recommendedName>
</protein>
<accession>A0A8B3GR01</accession>
<feature type="transmembrane region" description="Helical" evidence="1">
    <location>
        <begin position="51"/>
        <end position="73"/>
    </location>
</feature>
<comment type="caution">
    <text evidence="2">The sequence shown here is derived from an EMBL/GenBank/DDBJ whole genome shotgun (WGS) entry which is preliminary data.</text>
</comment>
<dbReference type="RefSeq" id="WP_123019986.1">
    <property type="nucleotide sequence ID" value="NZ_LKGD01000131.1"/>
</dbReference>
<dbReference type="Proteomes" id="UP000284123">
    <property type="component" value="Unassembled WGS sequence"/>
</dbReference>
<evidence type="ECO:0008006" key="4">
    <source>
        <dbReference type="Google" id="ProtNLM"/>
    </source>
</evidence>
<dbReference type="EMBL" id="LKGI01000145">
    <property type="protein sequence ID" value="RNE24999.1"/>
    <property type="molecule type" value="Genomic_DNA"/>
</dbReference>
<reference evidence="2 3" key="1">
    <citation type="journal article" date="2018" name="Front. Microbiol.">
        <title>Conversion of Methionine to Cysteine in Lactobacillus paracasei Depends on the Highly Mobile cysK-ctl-cysE Gene Cluster.</title>
        <authorList>
            <person name="Wuthrich D."/>
            <person name="Irmler S."/>
            <person name="Berthoud H."/>
            <person name="Guggenbuhl B."/>
            <person name="Eugster E."/>
            <person name="Bruggmann R."/>
        </authorList>
    </citation>
    <scope>NUCLEOTIDE SEQUENCE [LARGE SCALE GENOMIC DNA]</scope>
    <source>
        <strain evidence="2 3">FAM6012</strain>
    </source>
</reference>
<proteinExistence type="predicted"/>
<sequence>MKRIVKTLLIVVGLLLITALVPLIIIGAPYVGLDQIRFLDGLFLNIYSWQYLFWVASTFAILILIGIVFVIFYPQLRRQFKLDSKGGHLVLEQEAIEGFVRSKLSARDFINKPKIKVHATKRKIRVIIDGQLKRTSSLIDQTEAFRSELQQELQRLLGTKEQVIVNVEFNDYQTNKQTTGSTRVV</sequence>
<dbReference type="NCBIfam" id="NF033218">
    <property type="entry name" value="anchor_AmaP"/>
    <property type="match status" value="1"/>
</dbReference>